<organism evidence="3 4">
    <name type="scientific">Chthoniobacter flavus Ellin428</name>
    <dbReference type="NCBI Taxonomy" id="497964"/>
    <lineage>
        <taxon>Bacteria</taxon>
        <taxon>Pseudomonadati</taxon>
        <taxon>Verrucomicrobiota</taxon>
        <taxon>Spartobacteria</taxon>
        <taxon>Chthoniobacterales</taxon>
        <taxon>Chthoniobacteraceae</taxon>
        <taxon>Chthoniobacter</taxon>
    </lineage>
</organism>
<evidence type="ECO:0000313" key="3">
    <source>
        <dbReference type="EMBL" id="EDY17898.1"/>
    </source>
</evidence>
<evidence type="ECO:0000256" key="1">
    <source>
        <dbReference type="SAM" id="MobiDB-lite"/>
    </source>
</evidence>
<dbReference type="Proteomes" id="UP000005824">
    <property type="component" value="Unassembled WGS sequence"/>
</dbReference>
<proteinExistence type="predicted"/>
<feature type="region of interest" description="Disordered" evidence="1">
    <location>
        <begin position="214"/>
        <end position="236"/>
    </location>
</feature>
<comment type="caution">
    <text evidence="3">The sequence shown here is derived from an EMBL/GenBank/DDBJ whole genome shotgun (WGS) entry which is preliminary data.</text>
</comment>
<keyword evidence="4" id="KW-1185">Reference proteome</keyword>
<evidence type="ECO:0008006" key="5">
    <source>
        <dbReference type="Google" id="ProtNLM"/>
    </source>
</evidence>
<gene>
    <name evidence="3" type="ORF">CfE428DRAFT_4637</name>
</gene>
<evidence type="ECO:0000313" key="4">
    <source>
        <dbReference type="Proteomes" id="UP000005824"/>
    </source>
</evidence>
<dbReference type="AlphaFoldDB" id="B4D6U7"/>
<name>B4D6U7_9BACT</name>
<feature type="chain" id="PRO_5002802892" description="Porin" evidence="2">
    <location>
        <begin position="21"/>
        <end position="236"/>
    </location>
</feature>
<reference evidence="3 4" key="1">
    <citation type="journal article" date="2011" name="J. Bacteriol.">
        <title>Genome sequence of Chthoniobacter flavus Ellin428, an aerobic heterotrophic soil bacterium.</title>
        <authorList>
            <person name="Kant R."/>
            <person name="van Passel M.W."/>
            <person name="Palva A."/>
            <person name="Lucas S."/>
            <person name="Lapidus A."/>
            <person name="Glavina Del Rio T."/>
            <person name="Dalin E."/>
            <person name="Tice H."/>
            <person name="Bruce D."/>
            <person name="Goodwin L."/>
            <person name="Pitluck S."/>
            <person name="Larimer F.W."/>
            <person name="Land M.L."/>
            <person name="Hauser L."/>
            <person name="Sangwan P."/>
            <person name="de Vos W.M."/>
            <person name="Janssen P.H."/>
            <person name="Smidt H."/>
        </authorList>
    </citation>
    <scope>NUCLEOTIDE SEQUENCE [LARGE SCALE GENOMIC DNA]</scope>
    <source>
        <strain evidence="3 4">Ellin428</strain>
    </source>
</reference>
<dbReference type="EMBL" id="ABVL01000016">
    <property type="protein sequence ID" value="EDY17898.1"/>
    <property type="molecule type" value="Genomic_DNA"/>
</dbReference>
<protein>
    <recommendedName>
        <fullName evidence="5">Porin</fullName>
    </recommendedName>
</protein>
<dbReference type="InParanoid" id="B4D6U7"/>
<sequence>MTKHSIAGFCALTLAAFGFAANGFAVNSLTTDDGKDVKETKDIKAQVKESCITGDLGVTMANEYISRGLVQVDQGVVAEPYLDLYFKLYEGTGFINKVVFNLGLWSSIHSHVEPPGNVSSVRNWYEFDYTPGVAVTFAKNFTFTASYFEFDSPANSFDTARSLNFNLAYDDTDLLGKFALHPHFTYLREITAPGFAGLAPNGQLLRNRPRPELHLRPGDLHRPAHRRSGQRTLLPG</sequence>
<dbReference type="RefSeq" id="WP_006981958.1">
    <property type="nucleotide sequence ID" value="NZ_ABVL01000016.1"/>
</dbReference>
<feature type="signal peptide" evidence="2">
    <location>
        <begin position="1"/>
        <end position="20"/>
    </location>
</feature>
<accession>B4D6U7</accession>
<dbReference type="STRING" id="497964.CfE428DRAFT_4637"/>
<evidence type="ECO:0000256" key="2">
    <source>
        <dbReference type="SAM" id="SignalP"/>
    </source>
</evidence>
<keyword evidence="2" id="KW-0732">Signal</keyword>
<dbReference type="eggNOG" id="ENOG5033MN9">
    <property type="taxonomic scope" value="Bacteria"/>
</dbReference>